<dbReference type="EMBL" id="JAATIQ010000029">
    <property type="protein sequence ID" value="KAF4398051.1"/>
    <property type="molecule type" value="Genomic_DNA"/>
</dbReference>
<name>A0A7J6HT63_CANSA</name>
<gene>
    <name evidence="2" type="ORF">G4B88_019772</name>
</gene>
<evidence type="ECO:0000313" key="3">
    <source>
        <dbReference type="Proteomes" id="UP000583929"/>
    </source>
</evidence>
<comment type="caution">
    <text evidence="2">The sequence shown here is derived from an EMBL/GenBank/DDBJ whole genome shotgun (WGS) entry which is preliminary data.</text>
</comment>
<dbReference type="Proteomes" id="UP000583929">
    <property type="component" value="Unassembled WGS sequence"/>
</dbReference>
<reference evidence="2 3" key="1">
    <citation type="journal article" date="2020" name="bioRxiv">
        <title>Sequence and annotation of 42 cannabis genomes reveals extensive copy number variation in cannabinoid synthesis and pathogen resistance genes.</title>
        <authorList>
            <person name="Mckernan K.J."/>
            <person name="Helbert Y."/>
            <person name="Kane L.T."/>
            <person name="Ebling H."/>
            <person name="Zhang L."/>
            <person name="Liu B."/>
            <person name="Eaton Z."/>
            <person name="Mclaughlin S."/>
            <person name="Kingan S."/>
            <person name="Baybayan P."/>
            <person name="Concepcion G."/>
            <person name="Jordan M."/>
            <person name="Riva A."/>
            <person name="Barbazuk W."/>
            <person name="Harkins T."/>
        </authorList>
    </citation>
    <scope>NUCLEOTIDE SEQUENCE [LARGE SCALE GENOMIC DNA]</scope>
    <source>
        <strain evidence="3">cv. Jamaican Lion 4</strain>
        <tissue evidence="2">Leaf</tissue>
    </source>
</reference>
<dbReference type="AlphaFoldDB" id="A0A7J6HT63"/>
<feature type="compositionally biased region" description="Pro residues" evidence="1">
    <location>
        <begin position="98"/>
        <end position="117"/>
    </location>
</feature>
<keyword evidence="3" id="KW-1185">Reference proteome</keyword>
<organism evidence="2 3">
    <name type="scientific">Cannabis sativa</name>
    <name type="common">Hemp</name>
    <name type="synonym">Marijuana</name>
    <dbReference type="NCBI Taxonomy" id="3483"/>
    <lineage>
        <taxon>Eukaryota</taxon>
        <taxon>Viridiplantae</taxon>
        <taxon>Streptophyta</taxon>
        <taxon>Embryophyta</taxon>
        <taxon>Tracheophyta</taxon>
        <taxon>Spermatophyta</taxon>
        <taxon>Magnoliopsida</taxon>
        <taxon>eudicotyledons</taxon>
        <taxon>Gunneridae</taxon>
        <taxon>Pentapetalae</taxon>
        <taxon>rosids</taxon>
        <taxon>fabids</taxon>
        <taxon>Rosales</taxon>
        <taxon>Cannabaceae</taxon>
        <taxon>Cannabis</taxon>
    </lineage>
</organism>
<dbReference type="CDD" id="cd23509">
    <property type="entry name" value="Gnk2-like"/>
    <property type="match status" value="1"/>
</dbReference>
<protein>
    <submittedName>
        <fullName evidence="2">Uncharacterized protein</fullName>
    </submittedName>
</protein>
<dbReference type="Gene3D" id="3.30.430.20">
    <property type="entry name" value="Gnk2 domain, C-X8-C-X2-C motif"/>
    <property type="match status" value="1"/>
</dbReference>
<evidence type="ECO:0000313" key="2">
    <source>
        <dbReference type="EMBL" id="KAF4398051.1"/>
    </source>
</evidence>
<dbReference type="PANTHER" id="PTHR32099:SF42">
    <property type="entry name" value="CYSTEINE-RICH RECEPTOR-LIKE PROTEIN KINASE 9-RELATED"/>
    <property type="match status" value="1"/>
</dbReference>
<dbReference type="InterPro" id="IPR038408">
    <property type="entry name" value="GNK2_sf"/>
</dbReference>
<evidence type="ECO:0000256" key="1">
    <source>
        <dbReference type="SAM" id="MobiDB-lite"/>
    </source>
</evidence>
<feature type="region of interest" description="Disordered" evidence="1">
    <location>
        <begin position="95"/>
        <end position="117"/>
    </location>
</feature>
<sequence>MLRYSDQPIFDILSLAPIRFDVRSRNHSNDDQFKLLLETCISTLAIQAAGSREQSKKFATWKQNLSSSDSEMMYGLVQCTPDLSAADYSNVTAVETLPLPPPSPLPSGTPDQPPFHY</sequence>
<proteinExistence type="predicted"/>
<accession>A0A7J6HT63</accession>
<dbReference type="PANTHER" id="PTHR32099">
    <property type="entry name" value="CYSTEINE-RICH REPEAT SECRETORY PROTEIN"/>
    <property type="match status" value="1"/>
</dbReference>